<dbReference type="AlphaFoldDB" id="A0A494XNB6"/>
<sequence length="112" mass="12094">MHNGVRFWIEVYPKDGGTFAWAFSIEGAAFVGPEHMRASGRSAALAAAQKQAEFVIDGGSLKSTISHFKRRAADIDIGAPCCDWCQLYRTKLAIATLVGRAQAIDTSMLSDS</sequence>
<comment type="caution">
    <text evidence="1">The sequence shown here is derived from an EMBL/GenBank/DDBJ whole genome shotgun (WGS) entry which is preliminary data.</text>
</comment>
<protein>
    <submittedName>
        <fullName evidence="1">Uncharacterized protein</fullName>
    </submittedName>
</protein>
<reference evidence="1 2" key="1">
    <citation type="submission" date="2018-10" db="EMBL/GenBank/DDBJ databases">
        <title>Robbsia sp. DHC34, isolated from soil.</title>
        <authorList>
            <person name="Gao Z.-H."/>
            <person name="Qiu L.-H."/>
        </authorList>
    </citation>
    <scope>NUCLEOTIDE SEQUENCE [LARGE SCALE GENOMIC DNA]</scope>
    <source>
        <strain evidence="1 2">DHC34</strain>
    </source>
</reference>
<proteinExistence type="predicted"/>
<accession>A0A494XNB6</accession>
<evidence type="ECO:0000313" key="2">
    <source>
        <dbReference type="Proteomes" id="UP000270342"/>
    </source>
</evidence>
<keyword evidence="2" id="KW-1185">Reference proteome</keyword>
<organism evidence="1 2">
    <name type="scientific">Pararobbsia silviterrae</name>
    <dbReference type="NCBI Taxonomy" id="1792498"/>
    <lineage>
        <taxon>Bacteria</taxon>
        <taxon>Pseudomonadati</taxon>
        <taxon>Pseudomonadota</taxon>
        <taxon>Betaproteobacteria</taxon>
        <taxon>Burkholderiales</taxon>
        <taxon>Burkholderiaceae</taxon>
        <taxon>Pararobbsia</taxon>
    </lineage>
</organism>
<evidence type="ECO:0000313" key="1">
    <source>
        <dbReference type="EMBL" id="RKP49574.1"/>
    </source>
</evidence>
<dbReference type="Proteomes" id="UP000270342">
    <property type="component" value="Unassembled WGS sequence"/>
</dbReference>
<dbReference type="EMBL" id="RBZU01000010">
    <property type="protein sequence ID" value="RKP49574.1"/>
    <property type="molecule type" value="Genomic_DNA"/>
</dbReference>
<name>A0A494XNB6_9BURK</name>
<gene>
    <name evidence="1" type="ORF">D7S86_19940</name>
</gene>